<evidence type="ECO:0000256" key="7">
    <source>
        <dbReference type="ARBA" id="ARBA00023186"/>
    </source>
</evidence>
<evidence type="ECO:0000256" key="5">
    <source>
        <dbReference type="ARBA" id="ARBA00022614"/>
    </source>
</evidence>
<dbReference type="Gene3D" id="3.10.20.90">
    <property type="entry name" value="Phosphatidylinositol 3-kinase Catalytic Subunit, Chain A, domain 1"/>
    <property type="match status" value="1"/>
</dbReference>
<dbReference type="PANTHER" id="PTHR18849:SF0">
    <property type="entry name" value="CILIA- AND FLAGELLA-ASSOCIATED PROTEIN 410-RELATED"/>
    <property type="match status" value="1"/>
</dbReference>
<keyword evidence="7" id="KW-0143">Chaperone</keyword>
<reference evidence="11" key="1">
    <citation type="submission" date="2022-01" db="EMBL/GenBank/DDBJ databases">
        <authorList>
            <person name="King R."/>
        </authorList>
    </citation>
    <scope>NUCLEOTIDE SEQUENCE</scope>
</reference>
<evidence type="ECO:0000313" key="11">
    <source>
        <dbReference type="EMBL" id="CAH1397393.1"/>
    </source>
</evidence>
<name>A0A9P0H894_NEZVI</name>
<dbReference type="PROSITE" id="PS51450">
    <property type="entry name" value="LRR"/>
    <property type="match status" value="1"/>
</dbReference>
<evidence type="ECO:0000256" key="6">
    <source>
        <dbReference type="ARBA" id="ARBA00022737"/>
    </source>
</evidence>
<dbReference type="InterPro" id="IPR036859">
    <property type="entry name" value="CAP-Gly_dom_sf"/>
</dbReference>
<dbReference type="PROSITE" id="PS50245">
    <property type="entry name" value="CAP_GLY_2"/>
    <property type="match status" value="1"/>
</dbReference>
<evidence type="ECO:0000256" key="2">
    <source>
        <dbReference type="ARBA" id="ARBA00006286"/>
    </source>
</evidence>
<dbReference type="SUPFAM" id="SSF74924">
    <property type="entry name" value="Cap-Gly domain"/>
    <property type="match status" value="1"/>
</dbReference>
<keyword evidence="5" id="KW-0433">Leucine-rich repeat</keyword>
<organism evidence="11 12">
    <name type="scientific">Nezara viridula</name>
    <name type="common">Southern green stink bug</name>
    <name type="synonym">Cimex viridulus</name>
    <dbReference type="NCBI Taxonomy" id="85310"/>
    <lineage>
        <taxon>Eukaryota</taxon>
        <taxon>Metazoa</taxon>
        <taxon>Ecdysozoa</taxon>
        <taxon>Arthropoda</taxon>
        <taxon>Hexapoda</taxon>
        <taxon>Insecta</taxon>
        <taxon>Pterygota</taxon>
        <taxon>Neoptera</taxon>
        <taxon>Paraneoptera</taxon>
        <taxon>Hemiptera</taxon>
        <taxon>Heteroptera</taxon>
        <taxon>Panheteroptera</taxon>
        <taxon>Pentatomomorpha</taxon>
        <taxon>Pentatomoidea</taxon>
        <taxon>Pentatomidae</taxon>
        <taxon>Pentatominae</taxon>
        <taxon>Nezara</taxon>
    </lineage>
</organism>
<comment type="similarity">
    <text evidence="2">Belongs to the TBCE family.</text>
</comment>
<dbReference type="InterPro" id="IPR001611">
    <property type="entry name" value="Leu-rich_rpt"/>
</dbReference>
<dbReference type="SMART" id="SM01052">
    <property type="entry name" value="CAP_GLY"/>
    <property type="match status" value="1"/>
</dbReference>
<keyword evidence="4" id="KW-0963">Cytoplasm</keyword>
<evidence type="ECO:0000256" key="8">
    <source>
        <dbReference type="ARBA" id="ARBA00026055"/>
    </source>
</evidence>
<comment type="subunit">
    <text evidence="8">Supercomplex made of cofactors A to E. Cofactors A and D function by capturing and stabilizing tubulin in a quasi-native conformation. Cofactor E binds to the cofactor D-tubulin complex; interaction with cofactor C then causes the release of tubulin polypeptides that are committed to the native state.</text>
</comment>
<evidence type="ECO:0000259" key="10">
    <source>
        <dbReference type="PROSITE" id="PS50245"/>
    </source>
</evidence>
<accession>A0A9P0H894</accession>
<dbReference type="FunFam" id="2.30.30.190:FF:000016">
    <property type="entry name" value="Tubulin-folding cofactor E"/>
    <property type="match status" value="1"/>
</dbReference>
<dbReference type="Gene3D" id="2.30.30.190">
    <property type="entry name" value="CAP Gly-rich-like domain"/>
    <property type="match status" value="1"/>
</dbReference>
<dbReference type="SUPFAM" id="SSF52058">
    <property type="entry name" value="L domain-like"/>
    <property type="match status" value="1"/>
</dbReference>
<dbReference type="EMBL" id="OV725079">
    <property type="protein sequence ID" value="CAH1397393.1"/>
    <property type="molecule type" value="Genomic_DNA"/>
</dbReference>
<gene>
    <name evidence="11" type="ORF">NEZAVI_LOCUS7224</name>
</gene>
<proteinExistence type="inferred from homology"/>
<dbReference type="InterPro" id="IPR000938">
    <property type="entry name" value="CAP-Gly_domain"/>
</dbReference>
<dbReference type="Pfam" id="PF01302">
    <property type="entry name" value="CAP_GLY"/>
    <property type="match status" value="1"/>
</dbReference>
<dbReference type="InterPro" id="IPR032675">
    <property type="entry name" value="LRR_dom_sf"/>
</dbReference>
<dbReference type="Proteomes" id="UP001152798">
    <property type="component" value="Chromosome 3"/>
</dbReference>
<dbReference type="GO" id="GO:0005737">
    <property type="term" value="C:cytoplasm"/>
    <property type="evidence" value="ECO:0007669"/>
    <property type="project" value="UniProtKB-SubCell"/>
</dbReference>
<dbReference type="InterPro" id="IPR029071">
    <property type="entry name" value="Ubiquitin-like_domsf"/>
</dbReference>
<evidence type="ECO:0000256" key="4">
    <source>
        <dbReference type="ARBA" id="ARBA00022490"/>
    </source>
</evidence>
<dbReference type="PANTHER" id="PTHR18849">
    <property type="entry name" value="LEUCINE RICH REPEAT PROTEIN"/>
    <property type="match status" value="1"/>
</dbReference>
<keyword evidence="6" id="KW-0677">Repeat</keyword>
<evidence type="ECO:0000313" key="12">
    <source>
        <dbReference type="Proteomes" id="UP001152798"/>
    </source>
</evidence>
<dbReference type="Gene3D" id="3.80.10.10">
    <property type="entry name" value="Ribonuclease Inhibitor"/>
    <property type="match status" value="2"/>
</dbReference>
<keyword evidence="12" id="KW-1185">Reference proteome</keyword>
<dbReference type="GO" id="GO:0007010">
    <property type="term" value="P:cytoskeleton organization"/>
    <property type="evidence" value="ECO:0007669"/>
    <property type="project" value="TreeGrafter"/>
</dbReference>
<evidence type="ECO:0000256" key="1">
    <source>
        <dbReference type="ARBA" id="ARBA00004496"/>
    </source>
</evidence>
<dbReference type="InterPro" id="IPR044079">
    <property type="entry name" value="Ubl_TBCE"/>
</dbReference>
<dbReference type="SUPFAM" id="SSF54236">
    <property type="entry name" value="Ubiquitin-like"/>
    <property type="match status" value="1"/>
</dbReference>
<evidence type="ECO:0000256" key="9">
    <source>
        <dbReference type="ARBA" id="ARBA00030180"/>
    </source>
</evidence>
<dbReference type="OrthoDB" id="5273213at2759"/>
<comment type="subcellular location">
    <subcellularLocation>
        <location evidence="1">Cytoplasm</location>
    </subcellularLocation>
</comment>
<dbReference type="AlphaFoldDB" id="A0A9P0H894"/>
<feature type="domain" description="CAP-Gly" evidence="10">
    <location>
        <begin position="29"/>
        <end position="73"/>
    </location>
</feature>
<sequence>MVGVMNEKEVAVGDRVQVGEDRGTVLYVGPVPPTKGTWLGIDWDDPLRGKHDGIYDGTRYFQARYETSGSLVRLEKVQHGQSIINAIQERYGGSGQIMDSKELEEIQRAINAPLFMMVGFDKVSEMQSSFDTLTVVGLREHRISNAGDPGQLEKMCSNIVELDLSRNLLKSWLNIYDISSQLPKLKFLDVSENRLTYKDCNPSDLKDGFSNLEFLVLSKMEYSWEDILNCAVMWPNIQRFQISFNKITSLSTPPPGILHNLKILNIEGNNILHWSEIEKLGTLPRLEILNASNTGLTHISLPTPNTLFTSLKYVLISGNFINNWESISELDKLPQLEELRLRDNPVLDGISRETVRQIIIARIAKLKHLNSQIISDEERRGAEIDYLKHNGRMWLETAVDPKGRRVFNAQHPRYKALVQKYGEMEESELTNEKVALKANLVRIRIESKDNVAIEKQLPLEMSLRAFVFLAQRLFHTGSAKLLLTLVSSKNPLLKIQLDNMMKTLSYYCVEDGDIVKVEW</sequence>
<dbReference type="CDD" id="cd17044">
    <property type="entry name" value="Ubl_TBCE"/>
    <property type="match status" value="1"/>
</dbReference>
<evidence type="ECO:0000256" key="3">
    <source>
        <dbReference type="ARBA" id="ARBA00015004"/>
    </source>
</evidence>
<protein>
    <recommendedName>
        <fullName evidence="3">Tubulin-specific chaperone E</fullName>
    </recommendedName>
    <alternativeName>
        <fullName evidence="9">Tubulin-folding cofactor E</fullName>
    </alternativeName>
</protein>